<reference evidence="1 2" key="2">
    <citation type="submission" date="2018-11" db="EMBL/GenBank/DDBJ databases">
        <authorList>
            <consortium name="Pathogen Informatics"/>
        </authorList>
    </citation>
    <scope>NUCLEOTIDE SEQUENCE [LARGE SCALE GENOMIC DNA]</scope>
    <source>
        <strain evidence="1 2">Egypt</strain>
    </source>
</reference>
<reference evidence="3" key="1">
    <citation type="submission" date="2016-06" db="UniProtKB">
        <authorList>
            <consortium name="WormBaseParasite"/>
        </authorList>
    </citation>
    <scope>IDENTIFICATION</scope>
</reference>
<evidence type="ECO:0000313" key="2">
    <source>
        <dbReference type="Proteomes" id="UP000272942"/>
    </source>
</evidence>
<dbReference type="AlphaFoldDB" id="A0A183AUY1"/>
<protein>
    <submittedName>
        <fullName evidence="3">Exocyst complex component Sec8</fullName>
    </submittedName>
</protein>
<evidence type="ECO:0000313" key="3">
    <source>
        <dbReference type="WBParaSite" id="ECPE_0001079901-mRNA-1"/>
    </source>
</evidence>
<dbReference type="WBParaSite" id="ECPE_0001079901-mRNA-1">
    <property type="protein sequence ID" value="ECPE_0001079901-mRNA-1"/>
    <property type="gene ID" value="ECPE_0001079901"/>
</dbReference>
<sequence>MPTHRHRPPPVRFQLCSKNTVWVLDQLYSLDAKWIVTCNHCVLVSRKLLTELFDRFAACSEGAKHLTEFLQLLLSYSAERLDSLTDQLTSTEHYLRPIYAADYSHNDAHYTSKCEEQFTKLRDSAKQTHEELKNVWNVKRSTILNAIGLHADEYAAYRSEEQVFGRSHHISDESSGLAAPPPRQGALSAEISDILSEQESRLLQLLDLTDTGLITFIHLIDQFLLDLNCGRDNGSRLYPTLDQYEKKIGTWKNILPIKRNKTEHLKNQQGTASPDGRDPLVNLQTNLFQRLSDLNFVLAHCIRVQEQRMVLCDQSAIGWITRSLVHFCVRPEWIVKLQEQKCESDEISSVASTPSPGSTSNIITEIGMDDVESEELSPNRELDRTAPASQELEPQLDPVMMRQYQSRYERILRDFDSRVLLFALAKDITEIQTVVDRIVSHFNTLVVCQI</sequence>
<organism evidence="3">
    <name type="scientific">Echinostoma caproni</name>
    <dbReference type="NCBI Taxonomy" id="27848"/>
    <lineage>
        <taxon>Eukaryota</taxon>
        <taxon>Metazoa</taxon>
        <taxon>Spiralia</taxon>
        <taxon>Lophotrochozoa</taxon>
        <taxon>Platyhelminthes</taxon>
        <taxon>Trematoda</taxon>
        <taxon>Digenea</taxon>
        <taxon>Plagiorchiida</taxon>
        <taxon>Echinostomata</taxon>
        <taxon>Echinostomatoidea</taxon>
        <taxon>Echinostomatidae</taxon>
        <taxon>Echinostoma</taxon>
    </lineage>
</organism>
<dbReference type="OrthoDB" id="6251927at2759"/>
<accession>A0A183AUY1</accession>
<evidence type="ECO:0000313" key="1">
    <source>
        <dbReference type="EMBL" id="VDP87580.1"/>
    </source>
</evidence>
<name>A0A183AUY1_9TREM</name>
<keyword evidence="2" id="KW-1185">Reference proteome</keyword>
<dbReference type="Proteomes" id="UP000272942">
    <property type="component" value="Unassembled WGS sequence"/>
</dbReference>
<proteinExistence type="predicted"/>
<gene>
    <name evidence="1" type="ORF">ECPE_LOCUS10766</name>
</gene>
<dbReference type="EMBL" id="UZAN01049628">
    <property type="protein sequence ID" value="VDP87580.1"/>
    <property type="molecule type" value="Genomic_DNA"/>
</dbReference>